<dbReference type="Gene3D" id="1.10.260.40">
    <property type="entry name" value="lambda repressor-like DNA-binding domains"/>
    <property type="match status" value="1"/>
</dbReference>
<proteinExistence type="inferred from homology"/>
<dbReference type="SMART" id="SM00530">
    <property type="entry name" value="HTH_XRE"/>
    <property type="match status" value="1"/>
</dbReference>
<dbReference type="InterPro" id="IPR001387">
    <property type="entry name" value="Cro/C1-type_HTH"/>
</dbReference>
<keyword evidence="4" id="KW-1185">Reference proteome</keyword>
<evidence type="ECO:0000256" key="1">
    <source>
        <dbReference type="ARBA" id="ARBA00007227"/>
    </source>
</evidence>
<name>A0A5B8Z8T7_CYTDA</name>
<dbReference type="KEGG" id="bda:FSZ17_20050"/>
<dbReference type="AlphaFoldDB" id="A0A5B8Z8T7"/>
<dbReference type="RefSeq" id="WP_057773669.1">
    <property type="nucleotide sequence ID" value="NZ_CP042593.1"/>
</dbReference>
<feature type="domain" description="HTH cro/C1-type" evidence="2">
    <location>
        <begin position="10"/>
        <end position="64"/>
    </location>
</feature>
<gene>
    <name evidence="3" type="ORF">FSZ17_20050</name>
</gene>
<dbReference type="STRING" id="1742359.GCA_001439625_03538"/>
<evidence type="ECO:0000259" key="2">
    <source>
        <dbReference type="PROSITE" id="PS50943"/>
    </source>
</evidence>
<dbReference type="PANTHER" id="PTHR43236">
    <property type="entry name" value="ANTITOXIN HIGA1"/>
    <property type="match status" value="1"/>
</dbReference>
<dbReference type="EMBL" id="CP042593">
    <property type="protein sequence ID" value="QED49370.1"/>
    <property type="molecule type" value="Genomic_DNA"/>
</dbReference>
<accession>A0A5B8Z8T7</accession>
<dbReference type="Pfam" id="PF06114">
    <property type="entry name" value="Peptidase_M78"/>
    <property type="match status" value="1"/>
</dbReference>
<dbReference type="SUPFAM" id="SSF47413">
    <property type="entry name" value="lambda repressor-like DNA-binding domains"/>
    <property type="match status" value="1"/>
</dbReference>
<organism evidence="3 4">
    <name type="scientific">Cytobacillus dafuensis</name>
    <name type="common">Bacillus dafuensis</name>
    <dbReference type="NCBI Taxonomy" id="1742359"/>
    <lineage>
        <taxon>Bacteria</taxon>
        <taxon>Bacillati</taxon>
        <taxon>Bacillota</taxon>
        <taxon>Bacilli</taxon>
        <taxon>Bacillales</taxon>
        <taxon>Bacillaceae</taxon>
        <taxon>Cytobacillus</taxon>
    </lineage>
</organism>
<dbReference type="PROSITE" id="PS50943">
    <property type="entry name" value="HTH_CROC1"/>
    <property type="match status" value="1"/>
</dbReference>
<evidence type="ECO:0000313" key="4">
    <source>
        <dbReference type="Proteomes" id="UP000321555"/>
    </source>
</evidence>
<dbReference type="InterPro" id="IPR052345">
    <property type="entry name" value="Rad_response_metalloprotease"/>
</dbReference>
<dbReference type="Pfam" id="PF01381">
    <property type="entry name" value="HTH_3"/>
    <property type="match status" value="1"/>
</dbReference>
<dbReference type="OrthoDB" id="9816277at2"/>
<sequence>MNKIFNGQRLKEARLYNKLTITELAEKLNVSKQMISKYENGNGEPSFEKSLQLPNILGYPREFFYTKDIFKLKSEGTFFRSRLTATQKSKDPASIALKYSVIVRDFLEQYIEFPILEDRANYENYEEYDLIAKKMREYVGLNDGPIHDIVEVVELMGFTVISMDYSESKVDAFSSMNRIEKNNGEHNDYFVIVTGTGERSSFYRQQFSIAHEMAHWVLHQNINPQELDKDEYKMMEDEANKLASIFLMPKESFGAELSSKIVDEIDTYYNLKRKWNVSMAAMIKRARDLKIINADQEVKLYKQMHYRKWKNPEPFDFETKVTVPIAFKQSLELLIDEGILKGHEIPFNIAEQYNLYLTPKMLAMICGVEPAMFIDNSQSRVVLKIKDYKNHKSS</sequence>
<protein>
    <submittedName>
        <fullName evidence="3">ImmA/IrrE family metallo-endopeptidase</fullName>
    </submittedName>
</protein>
<comment type="similarity">
    <text evidence="1">Belongs to the short-chain fatty acyl-CoA assimilation regulator (ScfR) family.</text>
</comment>
<dbReference type="Proteomes" id="UP000321555">
    <property type="component" value="Chromosome"/>
</dbReference>
<dbReference type="InterPro" id="IPR010359">
    <property type="entry name" value="IrrE_HExxH"/>
</dbReference>
<dbReference type="Gene3D" id="1.10.10.2910">
    <property type="match status" value="1"/>
</dbReference>
<reference evidence="4" key="1">
    <citation type="submission" date="2019-08" db="EMBL/GenBank/DDBJ databases">
        <authorList>
            <person name="Zheng X."/>
        </authorList>
    </citation>
    <scope>NUCLEOTIDE SEQUENCE [LARGE SCALE GENOMIC DNA]</scope>
    <source>
        <strain evidence="4">FJAT-25496</strain>
    </source>
</reference>
<dbReference type="CDD" id="cd00093">
    <property type="entry name" value="HTH_XRE"/>
    <property type="match status" value="1"/>
</dbReference>
<evidence type="ECO:0000313" key="3">
    <source>
        <dbReference type="EMBL" id="QED49370.1"/>
    </source>
</evidence>
<dbReference type="PANTHER" id="PTHR43236:SF1">
    <property type="entry name" value="BLL7220 PROTEIN"/>
    <property type="match status" value="1"/>
</dbReference>
<dbReference type="GO" id="GO:0003677">
    <property type="term" value="F:DNA binding"/>
    <property type="evidence" value="ECO:0007669"/>
    <property type="project" value="InterPro"/>
</dbReference>
<dbReference type="InterPro" id="IPR010982">
    <property type="entry name" value="Lambda_DNA-bd_dom_sf"/>
</dbReference>